<dbReference type="InterPro" id="IPR042208">
    <property type="entry name" value="D-ser_dehydrat-like_sf"/>
</dbReference>
<evidence type="ECO:0000256" key="2">
    <source>
        <dbReference type="ARBA" id="ARBA00023239"/>
    </source>
</evidence>
<dbReference type="InterPro" id="IPR051466">
    <property type="entry name" value="D-amino_acid_metab_enzyme"/>
</dbReference>
<dbReference type="AlphaFoldDB" id="A0A5R9Q2P3"/>
<dbReference type="Pfam" id="PF14031">
    <property type="entry name" value="D-ser_dehydrat"/>
    <property type="match status" value="1"/>
</dbReference>
<dbReference type="Pfam" id="PF01168">
    <property type="entry name" value="Ala_racemase_N"/>
    <property type="match status" value="1"/>
</dbReference>
<evidence type="ECO:0000256" key="1">
    <source>
        <dbReference type="ARBA" id="ARBA00005323"/>
    </source>
</evidence>
<evidence type="ECO:0000259" key="3">
    <source>
        <dbReference type="SMART" id="SM01119"/>
    </source>
</evidence>
<proteinExistence type="inferred from homology"/>
<dbReference type="Gene3D" id="2.40.37.20">
    <property type="entry name" value="D-serine dehydratase-like domain"/>
    <property type="match status" value="1"/>
</dbReference>
<organism evidence="4 5">
    <name type="scientific">Pseudoalteromonas phenolica</name>
    <dbReference type="NCBI Taxonomy" id="161398"/>
    <lineage>
        <taxon>Bacteria</taxon>
        <taxon>Pseudomonadati</taxon>
        <taxon>Pseudomonadota</taxon>
        <taxon>Gammaproteobacteria</taxon>
        <taxon>Alteromonadales</taxon>
        <taxon>Pseudoalteromonadaceae</taxon>
        <taxon>Pseudoalteromonas</taxon>
    </lineage>
</organism>
<sequence length="408" mass="44856">MSELIKGSGCNEQLEAAGWDILQEQVSLPVAVIQLQKLQQNAKWMSEFASKHNMLLAPHGKTTMSTELFTQQLEAGAWGITLATIPQVSCAIEAGISRIIMANQLVGQFHFEQVAHWLSSTSLEFYCFADSEENLRALGAFFAERNLTLNILLEVGIKGGRCGLRSAKDISSLVSTCKQFSSLNLMGLAFYEGVVSGERPEQQVADFVNDVITLSQRIAAGGGFDSHAPIITGAGSAWYDIVAKTLSEHEFADKFRVVLRPGCYLIHDTGIYHQAQQAVLSRSQLACDIDGSLQSSLSVWAYVLSLPEPGLAIIGMGKRDVAFDAGFPTAELIYSPKTAVLSTRTGKLQIEKMMDQHSMLRYPEQQVLQVGDMLNFSTSHPCLTFDKWRQIGVVEHDWVIAKTISTQF</sequence>
<name>A0A5R9Q2P3_9GAMM</name>
<dbReference type="OrthoDB" id="9811417at2"/>
<dbReference type="EMBL" id="PPSW01000012">
    <property type="protein sequence ID" value="TLX47433.1"/>
    <property type="molecule type" value="Genomic_DNA"/>
</dbReference>
<dbReference type="InterPro" id="IPR001608">
    <property type="entry name" value="Ala_racemase_N"/>
</dbReference>
<comment type="caution">
    <text evidence="4">The sequence shown here is derived from an EMBL/GenBank/DDBJ whole genome shotgun (WGS) entry which is preliminary data.</text>
</comment>
<dbReference type="PANTHER" id="PTHR28004">
    <property type="entry name" value="ZGC:162816-RELATED"/>
    <property type="match status" value="1"/>
</dbReference>
<dbReference type="SMART" id="SM01119">
    <property type="entry name" value="D-ser_dehydrat"/>
    <property type="match status" value="1"/>
</dbReference>
<dbReference type="Gene3D" id="3.20.20.10">
    <property type="entry name" value="Alanine racemase"/>
    <property type="match status" value="1"/>
</dbReference>
<reference evidence="4 5" key="1">
    <citation type="submission" date="2018-01" db="EMBL/GenBank/DDBJ databases">
        <title>Co-occurrence of chitin degradation, pigmentation and bioactivity in marine Pseudoalteromonas.</title>
        <authorList>
            <person name="Paulsen S."/>
            <person name="Gram L."/>
            <person name="Machado H."/>
        </authorList>
    </citation>
    <scope>NUCLEOTIDE SEQUENCE [LARGE SCALE GENOMIC DNA]</scope>
    <source>
        <strain evidence="4 5">S3663</strain>
    </source>
</reference>
<accession>A0A5R9Q2P3</accession>
<keyword evidence="2" id="KW-0456">Lyase</keyword>
<evidence type="ECO:0000313" key="5">
    <source>
        <dbReference type="Proteomes" id="UP000309186"/>
    </source>
</evidence>
<protein>
    <submittedName>
        <fullName evidence="4">Amino acid deaminase</fullName>
    </submittedName>
</protein>
<dbReference type="RefSeq" id="WP_138480607.1">
    <property type="nucleotide sequence ID" value="NZ_PPSW01000012.1"/>
</dbReference>
<dbReference type="CDD" id="cd06818">
    <property type="entry name" value="PLPDE_III_cryptic_DSD"/>
    <property type="match status" value="1"/>
</dbReference>
<dbReference type="GO" id="GO:0016829">
    <property type="term" value="F:lyase activity"/>
    <property type="evidence" value="ECO:0007669"/>
    <property type="project" value="UniProtKB-KW"/>
</dbReference>
<dbReference type="PANTHER" id="PTHR28004:SF8">
    <property type="entry name" value="D-SERINE DEAMINASE"/>
    <property type="match status" value="1"/>
</dbReference>
<dbReference type="InterPro" id="IPR029066">
    <property type="entry name" value="PLP-binding_barrel"/>
</dbReference>
<comment type="similarity">
    <text evidence="1">Belongs to the DSD1 family.</text>
</comment>
<dbReference type="SUPFAM" id="SSF51419">
    <property type="entry name" value="PLP-binding barrel"/>
    <property type="match status" value="1"/>
</dbReference>
<dbReference type="InterPro" id="IPR026956">
    <property type="entry name" value="D-ser_dehydrat-like_dom"/>
</dbReference>
<dbReference type="Proteomes" id="UP000309186">
    <property type="component" value="Unassembled WGS sequence"/>
</dbReference>
<evidence type="ECO:0000313" key="4">
    <source>
        <dbReference type="EMBL" id="TLX47433.1"/>
    </source>
</evidence>
<feature type="domain" description="D-serine dehydratase-like" evidence="3">
    <location>
        <begin position="296"/>
        <end position="395"/>
    </location>
</feature>
<gene>
    <name evidence="4" type="ORF">C1E24_08770</name>
</gene>